<dbReference type="OrthoDB" id="5292073at2"/>
<reference evidence="3 4" key="1">
    <citation type="submission" date="2019-07" db="EMBL/GenBank/DDBJ databases">
        <title>Tepidimonas thermarum AA-1 draft genome.</title>
        <authorList>
            <person name="Da Costa M.S."/>
            <person name="Froufe H.J.C."/>
            <person name="Egas C."/>
            <person name="Albuquerque L."/>
        </authorList>
    </citation>
    <scope>NUCLEOTIDE SEQUENCE [LARGE SCALE GENOMIC DNA]</scope>
    <source>
        <strain evidence="3 4">AA-1</strain>
    </source>
</reference>
<comment type="caution">
    <text evidence="3">The sequence shown here is derived from an EMBL/GenBank/DDBJ whole genome shotgun (WGS) entry which is preliminary data.</text>
</comment>
<protein>
    <submittedName>
        <fullName evidence="3">Lipase 1</fullName>
        <ecNumber evidence="3">3.1.1.3</ecNumber>
    </submittedName>
</protein>
<dbReference type="Pfam" id="PF00657">
    <property type="entry name" value="Lipase_GDSL"/>
    <property type="match status" value="1"/>
</dbReference>
<name>A0A554X4F0_9BURK</name>
<dbReference type="PANTHER" id="PTHR45642">
    <property type="entry name" value="GDSL ESTERASE/LIPASE EXL3"/>
    <property type="match status" value="1"/>
</dbReference>
<keyword evidence="3" id="KW-0378">Hydrolase</keyword>
<organism evidence="3 4">
    <name type="scientific">Tepidimonas thermarum</name>
    <dbReference type="NCBI Taxonomy" id="335431"/>
    <lineage>
        <taxon>Bacteria</taxon>
        <taxon>Pseudomonadati</taxon>
        <taxon>Pseudomonadota</taxon>
        <taxon>Betaproteobacteria</taxon>
        <taxon>Burkholderiales</taxon>
        <taxon>Tepidimonas</taxon>
    </lineage>
</organism>
<accession>A0A554X4F0</accession>
<dbReference type="InterPro" id="IPR050592">
    <property type="entry name" value="GDSL_lipolytic_enzyme"/>
</dbReference>
<dbReference type="EMBL" id="VJOL01000011">
    <property type="protein sequence ID" value="TSE30626.1"/>
    <property type="molecule type" value="Genomic_DNA"/>
</dbReference>
<keyword evidence="4" id="KW-1185">Reference proteome</keyword>
<dbReference type="RefSeq" id="WP_143901315.1">
    <property type="nucleotide sequence ID" value="NZ_VJOL01000011.1"/>
</dbReference>
<evidence type="ECO:0000313" key="3">
    <source>
        <dbReference type="EMBL" id="TSE30626.1"/>
    </source>
</evidence>
<dbReference type="InterPro" id="IPR001087">
    <property type="entry name" value="GDSL"/>
</dbReference>
<keyword evidence="1 2" id="KW-0732">Signal</keyword>
<evidence type="ECO:0000256" key="2">
    <source>
        <dbReference type="SAM" id="SignalP"/>
    </source>
</evidence>
<dbReference type="Proteomes" id="UP000318542">
    <property type="component" value="Unassembled WGS sequence"/>
</dbReference>
<gene>
    <name evidence="3" type="primary">lip-1</name>
    <name evidence="3" type="ORF">Tther_00866</name>
</gene>
<dbReference type="PROSITE" id="PS51257">
    <property type="entry name" value="PROKAR_LIPOPROTEIN"/>
    <property type="match status" value="1"/>
</dbReference>
<dbReference type="PANTHER" id="PTHR45642:SF139">
    <property type="entry name" value="SGNH HYDROLASE-TYPE ESTERASE DOMAIN-CONTAINING PROTEIN"/>
    <property type="match status" value="1"/>
</dbReference>
<evidence type="ECO:0000313" key="4">
    <source>
        <dbReference type="Proteomes" id="UP000318542"/>
    </source>
</evidence>
<feature type="chain" id="PRO_5021994714" evidence="2">
    <location>
        <begin position="21"/>
        <end position="377"/>
    </location>
</feature>
<proteinExistence type="predicted"/>
<dbReference type="AlphaFoldDB" id="A0A554X4F0"/>
<sequence>MRWSYRVGVIALAAVLASCGGGSDVTAVKVAGDSLADGGTFGFKFTVQGANLASTRIWVDHVAEAADVDPLCARYTATGPSTVAPNPSAANCTNYAVGGARINVVGTAGDSTPFSVLQQLRDLGTRGYSPSDILLVDGGGNDAADLIGAYLQASADAGAAYTALLSELLSPTQVAQAAAGGAAGLAQAGGAYMAALADRLVDTLQAEALAKGARRVVVVNAPDVTRTPRFQAVLAGVAQASGGGDAGAAAAAQIAATAQNWVGAFNARLAQRLAGESRVAVVDFYSALNQWLASPAAYGLSNTTTPACPATGVDAQGLPTYSIQTCTEAALSANPPAGAGAGWWNTYVFSDNFHGTPRTNQLMGNIVKDALRARGWL</sequence>
<dbReference type="SUPFAM" id="SSF52266">
    <property type="entry name" value="SGNH hydrolase"/>
    <property type="match status" value="1"/>
</dbReference>
<evidence type="ECO:0000256" key="1">
    <source>
        <dbReference type="ARBA" id="ARBA00022729"/>
    </source>
</evidence>
<dbReference type="EC" id="3.1.1.3" evidence="3"/>
<dbReference type="Gene3D" id="3.40.50.1110">
    <property type="entry name" value="SGNH hydrolase"/>
    <property type="match status" value="1"/>
</dbReference>
<feature type="signal peptide" evidence="2">
    <location>
        <begin position="1"/>
        <end position="20"/>
    </location>
</feature>
<dbReference type="InterPro" id="IPR036514">
    <property type="entry name" value="SGNH_hydro_sf"/>
</dbReference>
<dbReference type="GO" id="GO:0004806">
    <property type="term" value="F:triacylglycerol lipase activity"/>
    <property type="evidence" value="ECO:0007669"/>
    <property type="project" value="UniProtKB-EC"/>
</dbReference>